<feature type="compositionally biased region" description="Polar residues" evidence="1">
    <location>
        <begin position="20"/>
        <end position="63"/>
    </location>
</feature>
<evidence type="ECO:0000313" key="3">
    <source>
        <dbReference type="Proteomes" id="UP000521872"/>
    </source>
</evidence>
<keyword evidence="3" id="KW-1185">Reference proteome</keyword>
<sequence>MMQHASQAVRAGYRKVSNGLVHNSGLNGPGSTSSQTRSIHLSGQIRGVSSTVNPPTFTLQSVRPRNPPNKLFSASKNFLQRFFTYLTTPGFRVPVHSPLYADIGARSLHLGLRNPTIQNGLSFASRQALKNSTLQRQATMYLPGGPPHVRPPFGGVAQVGLGSARNFTTSRPIFQNLAQNVPIAARALYQADCETELLKKKQHMHRLTRKSATKSKKSKKVLEPKTSHIRNPSVAQEANVASNDEIFTPFSEQDMDRYFPHVHNASVTTYLLIPLAPTPSHRLPLDPDPGVTSRDSYLLPPLAHLGALHNDHSNHSLKVSTVFTRLDQANVWEAGGVRCSAYSQGSSHHRRSSEKDGSLVDDEGVCTILKIEFEGWTKAEVRGVIGESGSGWCVLEEVYHQQEFPEIFDTPDAVSPTSSTLSSPRAWNDTLSATNANDDALVDPASSLILPTLDLSTLGDASASIPAEMEMDPWNDAFSDLSSSSSYLFDLVVDPPSINGWFQVGRRSSSLGRGVDDEVQLPREDFF</sequence>
<feature type="region of interest" description="Disordered" evidence="1">
    <location>
        <begin position="204"/>
        <end position="229"/>
    </location>
</feature>
<protein>
    <submittedName>
        <fullName evidence="2">Uncharacterized protein</fullName>
    </submittedName>
</protein>
<accession>A0A8H4QNT4</accession>
<comment type="caution">
    <text evidence="2">The sequence shown here is derived from an EMBL/GenBank/DDBJ whole genome shotgun (WGS) entry which is preliminary data.</text>
</comment>
<dbReference type="EMBL" id="JAACJL010000044">
    <property type="protein sequence ID" value="KAF4614479.1"/>
    <property type="molecule type" value="Genomic_DNA"/>
</dbReference>
<name>A0A8H4QNT4_9AGAR</name>
<organism evidence="2 3">
    <name type="scientific">Agrocybe pediades</name>
    <dbReference type="NCBI Taxonomy" id="84607"/>
    <lineage>
        <taxon>Eukaryota</taxon>
        <taxon>Fungi</taxon>
        <taxon>Dikarya</taxon>
        <taxon>Basidiomycota</taxon>
        <taxon>Agaricomycotina</taxon>
        <taxon>Agaricomycetes</taxon>
        <taxon>Agaricomycetidae</taxon>
        <taxon>Agaricales</taxon>
        <taxon>Agaricineae</taxon>
        <taxon>Strophariaceae</taxon>
        <taxon>Agrocybe</taxon>
    </lineage>
</organism>
<dbReference type="Proteomes" id="UP000521872">
    <property type="component" value="Unassembled WGS sequence"/>
</dbReference>
<gene>
    <name evidence="2" type="ORF">D9613_003109</name>
</gene>
<evidence type="ECO:0000313" key="2">
    <source>
        <dbReference type="EMBL" id="KAF4614479.1"/>
    </source>
</evidence>
<dbReference type="AlphaFoldDB" id="A0A8H4QNT4"/>
<feature type="region of interest" description="Disordered" evidence="1">
    <location>
        <begin position="20"/>
        <end position="65"/>
    </location>
</feature>
<proteinExistence type="predicted"/>
<feature type="compositionally biased region" description="Basic residues" evidence="1">
    <location>
        <begin position="204"/>
        <end position="219"/>
    </location>
</feature>
<reference evidence="2 3" key="1">
    <citation type="submission" date="2019-12" db="EMBL/GenBank/DDBJ databases">
        <authorList>
            <person name="Floudas D."/>
            <person name="Bentzer J."/>
            <person name="Ahren D."/>
            <person name="Johansson T."/>
            <person name="Persson P."/>
            <person name="Tunlid A."/>
        </authorList>
    </citation>
    <scope>NUCLEOTIDE SEQUENCE [LARGE SCALE GENOMIC DNA]</scope>
    <source>
        <strain evidence="2 3">CBS 102.39</strain>
    </source>
</reference>
<evidence type="ECO:0000256" key="1">
    <source>
        <dbReference type="SAM" id="MobiDB-lite"/>
    </source>
</evidence>